<dbReference type="Gene3D" id="4.10.240.10">
    <property type="entry name" value="Zn(2)-C6 fungal-type DNA-binding domain"/>
    <property type="match status" value="1"/>
</dbReference>
<dbReference type="InterPro" id="IPR007219">
    <property type="entry name" value="XnlR_reg_dom"/>
</dbReference>
<proteinExistence type="predicted"/>
<dbReference type="GO" id="GO:0003677">
    <property type="term" value="F:DNA binding"/>
    <property type="evidence" value="ECO:0007669"/>
    <property type="project" value="UniProtKB-KW"/>
</dbReference>
<evidence type="ECO:0000256" key="3">
    <source>
        <dbReference type="ARBA" id="ARBA00023015"/>
    </source>
</evidence>
<dbReference type="AlphaFoldDB" id="A0A0D2AG20"/>
<dbReference type="InterPro" id="IPR036864">
    <property type="entry name" value="Zn2-C6_fun-type_DNA-bd_sf"/>
</dbReference>
<keyword evidence="4" id="KW-0238">DNA-binding</keyword>
<dbReference type="EMBL" id="KN847537">
    <property type="protein sequence ID" value="KIW05445.1"/>
    <property type="molecule type" value="Genomic_DNA"/>
</dbReference>
<evidence type="ECO:0000256" key="5">
    <source>
        <dbReference type="ARBA" id="ARBA00023163"/>
    </source>
</evidence>
<dbReference type="HOGENOM" id="CLU_007427_2_0_1"/>
<dbReference type="SUPFAM" id="SSF57701">
    <property type="entry name" value="Zn2/Cys6 DNA-binding domain"/>
    <property type="match status" value="1"/>
</dbReference>
<reference evidence="9 10" key="1">
    <citation type="submission" date="2015-01" db="EMBL/GenBank/DDBJ databases">
        <title>The Genome Sequence of Ochroconis gallopava CBS43764.</title>
        <authorList>
            <consortium name="The Broad Institute Genomics Platform"/>
            <person name="Cuomo C."/>
            <person name="de Hoog S."/>
            <person name="Gorbushina A."/>
            <person name="Stielow B."/>
            <person name="Teixiera M."/>
            <person name="Abouelleil A."/>
            <person name="Chapman S.B."/>
            <person name="Priest M."/>
            <person name="Young S.K."/>
            <person name="Wortman J."/>
            <person name="Nusbaum C."/>
            <person name="Birren B."/>
        </authorList>
    </citation>
    <scope>NUCLEOTIDE SEQUENCE [LARGE SCALE GENOMIC DNA]</scope>
    <source>
        <strain evidence="9 10">CBS 43764</strain>
    </source>
</reference>
<dbReference type="PANTHER" id="PTHR47171:SF2">
    <property type="entry name" value="TRANSCRIPTION FACTOR, PUTATIVE-RELATED"/>
    <property type="match status" value="1"/>
</dbReference>
<dbReference type="PROSITE" id="PS50048">
    <property type="entry name" value="ZN2_CY6_FUNGAL_2"/>
    <property type="match status" value="1"/>
</dbReference>
<dbReference type="CDD" id="cd12148">
    <property type="entry name" value="fungal_TF_MHR"/>
    <property type="match status" value="1"/>
</dbReference>
<evidence type="ECO:0000256" key="6">
    <source>
        <dbReference type="ARBA" id="ARBA00023242"/>
    </source>
</evidence>
<dbReference type="Pfam" id="PF00172">
    <property type="entry name" value="Zn_clus"/>
    <property type="match status" value="1"/>
</dbReference>
<dbReference type="GO" id="GO:0008270">
    <property type="term" value="F:zinc ion binding"/>
    <property type="evidence" value="ECO:0007669"/>
    <property type="project" value="InterPro"/>
</dbReference>
<evidence type="ECO:0000256" key="4">
    <source>
        <dbReference type="ARBA" id="ARBA00023125"/>
    </source>
</evidence>
<evidence type="ECO:0000313" key="9">
    <source>
        <dbReference type="EMBL" id="KIW05445.1"/>
    </source>
</evidence>
<organism evidence="9 10">
    <name type="scientific">Verruconis gallopava</name>
    <dbReference type="NCBI Taxonomy" id="253628"/>
    <lineage>
        <taxon>Eukaryota</taxon>
        <taxon>Fungi</taxon>
        <taxon>Dikarya</taxon>
        <taxon>Ascomycota</taxon>
        <taxon>Pezizomycotina</taxon>
        <taxon>Dothideomycetes</taxon>
        <taxon>Pleosporomycetidae</taxon>
        <taxon>Venturiales</taxon>
        <taxon>Sympoventuriaceae</taxon>
        <taxon>Verruconis</taxon>
    </lineage>
</organism>
<feature type="domain" description="Zn(2)-C6 fungal-type" evidence="8">
    <location>
        <begin position="13"/>
        <end position="44"/>
    </location>
</feature>
<evidence type="ECO:0000313" key="10">
    <source>
        <dbReference type="Proteomes" id="UP000053259"/>
    </source>
</evidence>
<sequence>MDSNSVPRRTAKACVICHKKKIKCDLIQGSTKPCTACIRDGYECRPRQRKRKRIYTLDSESPPPKTRKESSHQSPNSFASHTENSIVSPGSVRNAVHIAPVLPQENGFGTSVPTARSNNTPIKRDVDRTTDLSGSTAPESAHSTGRPSFSYQTSKVSYLGRSEYIGDDVPINDEEDAPPHSTRGLSEKDMEILQVRKVFDLPPRSTRENLIDSFWKRCWPWTPIVERQWLEGRPQNEISILLLQSMMLAGSRVSSSFVDTRSSEEYYNKAKMLFWMGVEKDPMIMTVASVVLNWWNPESPEHYSIDTSGFWVRIAVGLSYQLGLHRDPGDKPDAGLRRRLWWSLVTRDNLINAGHGRPRSVALKTTDVRLPTVEDFSGDSQAAETFSAYVNISMILGDLTQYFLQKGRFSSKKQSLGDRAFRWVKTLPEALQLCYPQPERPLRPYSFEARQLHVQYFVVLTILNKSTPPANSPSTASLLASSFIAGIFQDFLARDELRYLGPIFTFYLLTAGVTLLSSYRYAGLWHVAERDLEVIFKSQEELGKRWPTAIGSLKRLNDVRSRVLKCQRLSYFPENNMTIEQAQFFDGFGPDLCRGWNMLYPGASSQQATRDLMTAGILTELYTETAHESTETNGVDDISFDTQLLDTQWSLDPYRGVGNWLFNDWQGPSSFW</sequence>
<dbReference type="GO" id="GO:0006351">
    <property type="term" value="P:DNA-templated transcription"/>
    <property type="evidence" value="ECO:0007669"/>
    <property type="project" value="InterPro"/>
</dbReference>
<feature type="compositionally biased region" description="Polar residues" evidence="7">
    <location>
        <begin position="131"/>
        <end position="150"/>
    </location>
</feature>
<dbReference type="SMART" id="SM00906">
    <property type="entry name" value="Fungal_trans"/>
    <property type="match status" value="1"/>
</dbReference>
<dbReference type="PROSITE" id="PS00463">
    <property type="entry name" value="ZN2_CY6_FUNGAL_1"/>
    <property type="match status" value="1"/>
</dbReference>
<dbReference type="Pfam" id="PF04082">
    <property type="entry name" value="Fungal_trans"/>
    <property type="match status" value="1"/>
</dbReference>
<keyword evidence="1" id="KW-0479">Metal-binding</keyword>
<feature type="region of interest" description="Disordered" evidence="7">
    <location>
        <begin position="104"/>
        <end position="150"/>
    </location>
</feature>
<dbReference type="OrthoDB" id="10251155at2759"/>
<dbReference type="RefSeq" id="XP_016215314.1">
    <property type="nucleotide sequence ID" value="XM_016356521.1"/>
</dbReference>
<keyword evidence="6" id="KW-0539">Nucleus</keyword>
<dbReference type="InterPro" id="IPR001138">
    <property type="entry name" value="Zn2Cys6_DnaBD"/>
</dbReference>
<dbReference type="InParanoid" id="A0A0D2AG20"/>
<dbReference type="InterPro" id="IPR052073">
    <property type="entry name" value="Amide_Lactam_Regulators"/>
</dbReference>
<feature type="region of interest" description="Disordered" evidence="7">
    <location>
        <begin position="53"/>
        <end position="86"/>
    </location>
</feature>
<keyword evidence="5" id="KW-0804">Transcription</keyword>
<accession>A0A0D2AG20</accession>
<feature type="compositionally biased region" description="Polar residues" evidence="7">
    <location>
        <begin position="107"/>
        <end position="121"/>
    </location>
</feature>
<evidence type="ECO:0000256" key="7">
    <source>
        <dbReference type="SAM" id="MobiDB-lite"/>
    </source>
</evidence>
<feature type="compositionally biased region" description="Polar residues" evidence="7">
    <location>
        <begin position="72"/>
        <end position="86"/>
    </location>
</feature>
<name>A0A0D2AG20_9PEZI</name>
<keyword evidence="2" id="KW-0862">Zinc</keyword>
<dbReference type="Proteomes" id="UP000053259">
    <property type="component" value="Unassembled WGS sequence"/>
</dbReference>
<keyword evidence="3" id="KW-0805">Transcription regulation</keyword>
<dbReference type="STRING" id="253628.A0A0D2AG20"/>
<dbReference type="SMART" id="SM00066">
    <property type="entry name" value="GAL4"/>
    <property type="match status" value="1"/>
</dbReference>
<evidence type="ECO:0000259" key="8">
    <source>
        <dbReference type="PROSITE" id="PS50048"/>
    </source>
</evidence>
<dbReference type="GO" id="GO:0000981">
    <property type="term" value="F:DNA-binding transcription factor activity, RNA polymerase II-specific"/>
    <property type="evidence" value="ECO:0007669"/>
    <property type="project" value="InterPro"/>
</dbReference>
<keyword evidence="10" id="KW-1185">Reference proteome</keyword>
<dbReference type="PANTHER" id="PTHR47171">
    <property type="entry name" value="FARA-RELATED"/>
    <property type="match status" value="1"/>
</dbReference>
<dbReference type="VEuPathDB" id="FungiDB:PV09_03334"/>
<evidence type="ECO:0000256" key="2">
    <source>
        <dbReference type="ARBA" id="ARBA00022833"/>
    </source>
</evidence>
<dbReference type="CDD" id="cd00067">
    <property type="entry name" value="GAL4"/>
    <property type="match status" value="1"/>
</dbReference>
<evidence type="ECO:0000256" key="1">
    <source>
        <dbReference type="ARBA" id="ARBA00022723"/>
    </source>
</evidence>
<gene>
    <name evidence="9" type="ORF">PV09_03334</name>
</gene>
<dbReference type="GeneID" id="27311307"/>
<protein>
    <recommendedName>
        <fullName evidence="8">Zn(2)-C6 fungal-type domain-containing protein</fullName>
    </recommendedName>
</protein>